<gene>
    <name evidence="1" type="ORF">JCM19294_1051</name>
</gene>
<dbReference type="Pfam" id="PF13858">
    <property type="entry name" value="DUF4199"/>
    <property type="match status" value="1"/>
</dbReference>
<evidence type="ECO:0000313" key="1">
    <source>
        <dbReference type="EMBL" id="GAK96742.1"/>
    </source>
</evidence>
<keyword evidence="2" id="KW-1185">Reference proteome</keyword>
<proteinExistence type="predicted"/>
<name>A0A090Q3F4_9FLAO</name>
<comment type="caution">
    <text evidence="1">The sequence shown here is derived from an EMBL/GenBank/DDBJ whole genome shotgun (WGS) entry which is preliminary data.</text>
</comment>
<dbReference type="EMBL" id="BBML01000003">
    <property type="protein sequence ID" value="GAK96742.1"/>
    <property type="molecule type" value="Genomic_DNA"/>
</dbReference>
<reference evidence="1" key="1">
    <citation type="journal article" date="2014" name="Genome Announc.">
        <title>Draft Genome Sequences of Marine Flavobacterium Nonlabens Strains NR17, NR24, NR27, NR32, NR33, and Ara13.</title>
        <authorList>
            <person name="Nakanishi M."/>
            <person name="Meirelles P."/>
            <person name="Suzuki R."/>
            <person name="Takatani N."/>
            <person name="Mino S."/>
            <person name="Suda W."/>
            <person name="Oshima K."/>
            <person name="Hattori M."/>
            <person name="Ohkuma M."/>
            <person name="Hosokawa M."/>
            <person name="Miyashita K."/>
            <person name="Thompson F.L."/>
            <person name="Niwa A."/>
            <person name="Sawabe T."/>
            <person name="Sawabe T."/>
        </authorList>
    </citation>
    <scope>NUCLEOTIDE SEQUENCE [LARGE SCALE GENOMIC DNA]</scope>
    <source>
        <strain evidence="1">JCM 19294</strain>
    </source>
</reference>
<evidence type="ECO:0000313" key="2">
    <source>
        <dbReference type="Proteomes" id="UP000029221"/>
    </source>
</evidence>
<dbReference type="eggNOG" id="ENOG5032HTQ">
    <property type="taxonomic scope" value="Bacteria"/>
</dbReference>
<dbReference type="RefSeq" id="WP_042278198.1">
    <property type="nucleotide sequence ID" value="NZ_BBML01000003.1"/>
</dbReference>
<dbReference type="InterPro" id="IPR025250">
    <property type="entry name" value="DUF4199"/>
</dbReference>
<organism evidence="1 2">
    <name type="scientific">Nonlabens tegetincola</name>
    <dbReference type="NCBI Taxonomy" id="323273"/>
    <lineage>
        <taxon>Bacteria</taxon>
        <taxon>Pseudomonadati</taxon>
        <taxon>Bacteroidota</taxon>
        <taxon>Flavobacteriia</taxon>
        <taxon>Flavobacteriales</taxon>
        <taxon>Flavobacteriaceae</taxon>
        <taxon>Nonlabens</taxon>
    </lineage>
</organism>
<accession>A0A090Q3F4</accession>
<dbReference type="Proteomes" id="UP000029221">
    <property type="component" value="Unassembled WGS sequence"/>
</dbReference>
<dbReference type="STRING" id="319236.BST91_02975"/>
<dbReference type="AlphaFoldDB" id="A0A090Q3F4"/>
<sequence length="167" mass="18547">MLPPQIKKIGLSYGIIGAIVMVTTYLIFWKTGNFLNPLISVFAHILWPLGFGFGAQIHAKISQKGFIQTREAVAAFFLAILLICIAESATIYLIYTQIDPELQNTVQDAAMKVYEERKAAGLTIPKPQKMDLSFQGFSLSTVMKILLLLVPGIIVGLILRKKRPQQV</sequence>
<protein>
    <submittedName>
        <fullName evidence="1">Uncharacterized protein</fullName>
    </submittedName>
</protein>